<dbReference type="EMBL" id="BSXS01004019">
    <property type="protein sequence ID" value="GME82350.1"/>
    <property type="molecule type" value="Genomic_DNA"/>
</dbReference>
<sequence>MEFHPKKLISLKSESDNSSDIKAIKRKEALLSLGMSEKDINNREAMIHGAALLKLGAKNKHKLRIIGTKANIPEPEPAPAKPHHKQKRQRKPIKPATKIIIVEKPVLMKNNLGELEARNNLTTPLPPFCDSTVEPFTKLNHDSKPSVVDFLKDPRCSVGKLIIPLEPLDNRISSRKLKMLTQSELKYAFYQRQFNATKNEIPWWFFNELPAHSETSPHFHYDVSTKNFVAKIGQRMTRTTTYRVVYPLEPEEAAINVDSSDAGSENTKTIYHDGQIKKKYHTERFVKLGKVRKWTITFDVGCPWVVLQFREQCFDLVGDFGISSKPLFGDEQDFLSGPPFGAIVDSKYLKRASENFGRYTVEFVKDLKENREKLHVSNCIPLNQRFFEVQTGSISCKDESNDVVKTDGGMEMDKSEHDETSKEQNDNTKRSQKGTSLPTIFQPMSNEKASKSKFKSQDEFVKCVYNAIDGGSAFAGWYGIPIYHKVDEIEVISLKFGQQLDIIRPGDVLVIENGTFRTGGTLSRLSFPHKLWKFKNYSSEEIEKKECGEKSDKELVSTFHIGIEIGSFH</sequence>
<dbReference type="Proteomes" id="UP001165064">
    <property type="component" value="Unassembled WGS sequence"/>
</dbReference>
<gene>
    <name evidence="1" type="ORF">Amon02_000546300</name>
</gene>
<organism evidence="1 2">
    <name type="scientific">Ambrosiozyma monospora</name>
    <name type="common">Yeast</name>
    <name type="synonym">Endomycopsis monosporus</name>
    <dbReference type="NCBI Taxonomy" id="43982"/>
    <lineage>
        <taxon>Eukaryota</taxon>
        <taxon>Fungi</taxon>
        <taxon>Dikarya</taxon>
        <taxon>Ascomycota</taxon>
        <taxon>Saccharomycotina</taxon>
        <taxon>Pichiomycetes</taxon>
        <taxon>Pichiales</taxon>
        <taxon>Pichiaceae</taxon>
        <taxon>Ambrosiozyma</taxon>
    </lineage>
</organism>
<reference evidence="1" key="1">
    <citation type="submission" date="2023-04" db="EMBL/GenBank/DDBJ databases">
        <title>Ambrosiozyma monospora NBRC 10751.</title>
        <authorList>
            <person name="Ichikawa N."/>
            <person name="Sato H."/>
            <person name="Tonouchi N."/>
        </authorList>
    </citation>
    <scope>NUCLEOTIDE SEQUENCE</scope>
    <source>
        <strain evidence="1">NBRC 10751</strain>
    </source>
</reference>
<comment type="caution">
    <text evidence="1">The sequence shown here is derived from an EMBL/GenBank/DDBJ whole genome shotgun (WGS) entry which is preliminary data.</text>
</comment>
<evidence type="ECO:0000313" key="1">
    <source>
        <dbReference type="EMBL" id="GME82350.1"/>
    </source>
</evidence>
<name>A0ACB5T6H6_AMBMO</name>
<keyword evidence="2" id="KW-1185">Reference proteome</keyword>
<evidence type="ECO:0000313" key="2">
    <source>
        <dbReference type="Proteomes" id="UP001165064"/>
    </source>
</evidence>
<protein>
    <submittedName>
        <fullName evidence="1">Unnamed protein product</fullName>
    </submittedName>
</protein>
<proteinExistence type="predicted"/>
<accession>A0ACB5T6H6</accession>